<dbReference type="PANTHER" id="PTHR21567:SF9">
    <property type="entry name" value="CLIP-ASSOCIATING PROTEIN"/>
    <property type="match status" value="1"/>
</dbReference>
<feature type="region of interest" description="Disordered" evidence="6">
    <location>
        <begin position="646"/>
        <end position="722"/>
    </location>
</feature>
<dbReference type="InterPro" id="IPR034085">
    <property type="entry name" value="TOG"/>
</dbReference>
<feature type="compositionally biased region" description="Polar residues" evidence="6">
    <location>
        <begin position="352"/>
        <end position="367"/>
    </location>
</feature>
<feature type="compositionally biased region" description="Acidic residues" evidence="6">
    <location>
        <begin position="436"/>
        <end position="446"/>
    </location>
</feature>
<dbReference type="GO" id="GO:0090307">
    <property type="term" value="P:mitotic spindle assembly"/>
    <property type="evidence" value="ECO:0007669"/>
    <property type="project" value="TreeGrafter"/>
</dbReference>
<feature type="region of interest" description="Disordered" evidence="6">
    <location>
        <begin position="1"/>
        <end position="51"/>
    </location>
</feature>
<keyword evidence="9" id="KW-1185">Reference proteome</keyword>
<dbReference type="Proteomes" id="UP000193411">
    <property type="component" value="Unassembled WGS sequence"/>
</dbReference>
<dbReference type="InterPro" id="IPR011989">
    <property type="entry name" value="ARM-like"/>
</dbReference>
<keyword evidence="5" id="KW-0131">Cell cycle</keyword>
<dbReference type="SMART" id="SM01349">
    <property type="entry name" value="TOG"/>
    <property type="match status" value="1"/>
</dbReference>
<sequence length="987" mass="103850">MDAAARRRAGSASTSATPSSPRSATRNSSSSVSYSFPGTANNGSGNGIPLLSPRDADHEFFQLANVFTGKETEDNWERRDDALRRLKQLMRSAHVGQDPWIHQPAIVEAVVNGVRNILDPVLAATLSLRTALVVTACAALNDVVVTLNRNLDPVAESMVLTLSKLIGSTKKLVHTSGAQCLASVLVHCSLKQRIVDKVVALVEDKNMQIRSYAMAFVYEVLLSASTAVANGVPQAAEVGTRFADAWERAMKKGMSDSNPAVREASRDCYFEFEKLAINRAHALAAKLDANARKALAKGPGKPRPSMLAVTSSTMSVSSSPSSSGSFSARTVDSTPSRTTSLSNNRTSPASPYITTSPLASSDNFPHYQQQQQAPHSAAAAAAPITGGAFGAAISSSSSSLSHPITPTAHPKVRTSTASPYDGSACDAESDNPTTTTDDDVNAIDDDDGSDNLEIWLEAFEDALASSDTTTALQCLTYMLHVFSEAIGAASSPDDHVAARASEQVMDGMAPPLRKALLIAMTSNDDSLALAALDDPALLWAAFSSSTDDAIDLVVALTDTLAMFGKVVEPMVAECHAEAVRSVFVEDKDAWVRVLGGAIESAGWPEGAKVVGGWIRQAVGDDAVDAWAEGREGSEEDQRIAMQIKEADEAKADADGREANDAGLPPRAQQQPQGVTSSVRSLVVEPHIEDLDPPSPSRNRDMSPVRSTPSPSKLGMANGRSSLANDVDPVEDLVLAMADARVSIVELYRYTAHVHAHEPPPVNQLLDQVGQLLAYARRDSDGDSGSAGGDDENDVSSECVLAVHHVLDLVPTDRRADALAVVLQHARGVSPTSPLAYWFEQCVADLVGKDSASLIPVLAKSTAEAAKVAESSIGGNDAASTDPPYSSLLGYLVRAIDSLNATSGLAPPAAITAARDELETVLRVSMRSPSSFARLAGVKLAVALTRCLGDAFLDDMVGSQRLDPVHRRLVLGYAARANGTGAAVVSAP</sequence>
<dbReference type="AlphaFoldDB" id="A0A1Y2I085"/>
<evidence type="ECO:0000256" key="6">
    <source>
        <dbReference type="SAM" id="MobiDB-lite"/>
    </source>
</evidence>
<evidence type="ECO:0000256" key="5">
    <source>
        <dbReference type="ARBA" id="ARBA00022776"/>
    </source>
</evidence>
<name>A0A1Y2I085_9FUNG</name>
<keyword evidence="4" id="KW-0493">Microtubule</keyword>
<feature type="domain" description="TOG" evidence="7">
    <location>
        <begin position="49"/>
        <end position="304"/>
    </location>
</feature>
<dbReference type="PANTHER" id="PTHR21567">
    <property type="entry name" value="CLASP"/>
    <property type="match status" value="1"/>
</dbReference>
<feature type="compositionally biased region" description="Low complexity" evidence="6">
    <location>
        <begin position="368"/>
        <end position="380"/>
    </location>
</feature>
<comment type="subcellular location">
    <subcellularLocation>
        <location evidence="1">Cytoplasm</location>
        <location evidence="1">Cytoskeleton</location>
        <location evidence="1">Spindle</location>
    </subcellularLocation>
</comment>
<feature type="compositionally biased region" description="Basic and acidic residues" evidence="6">
    <location>
        <begin position="646"/>
        <end position="659"/>
    </location>
</feature>
<dbReference type="GO" id="GO:0005876">
    <property type="term" value="C:spindle microtubule"/>
    <property type="evidence" value="ECO:0007669"/>
    <property type="project" value="TreeGrafter"/>
</dbReference>
<evidence type="ECO:0000313" key="8">
    <source>
        <dbReference type="EMBL" id="ORZ40267.1"/>
    </source>
</evidence>
<protein>
    <submittedName>
        <fullName evidence="8">Clasp N terminal-domain-containing protein</fullName>
    </submittedName>
</protein>
<dbReference type="GO" id="GO:1990023">
    <property type="term" value="C:mitotic spindle midzone"/>
    <property type="evidence" value="ECO:0007669"/>
    <property type="project" value="TreeGrafter"/>
</dbReference>
<evidence type="ECO:0000259" key="7">
    <source>
        <dbReference type="SMART" id="SM01349"/>
    </source>
</evidence>
<feature type="compositionally biased region" description="Low complexity" evidence="6">
    <location>
        <begin position="311"/>
        <end position="348"/>
    </location>
</feature>
<dbReference type="GO" id="GO:0008017">
    <property type="term" value="F:microtubule binding"/>
    <property type="evidence" value="ECO:0007669"/>
    <property type="project" value="TreeGrafter"/>
</dbReference>
<feature type="region of interest" description="Disordered" evidence="6">
    <location>
        <begin position="395"/>
        <end position="446"/>
    </location>
</feature>
<keyword evidence="3" id="KW-0132">Cell division</keyword>
<dbReference type="Gene3D" id="1.25.10.10">
    <property type="entry name" value="Leucine-rich Repeat Variant"/>
    <property type="match status" value="1"/>
</dbReference>
<evidence type="ECO:0000313" key="9">
    <source>
        <dbReference type="Proteomes" id="UP000193411"/>
    </source>
</evidence>
<dbReference type="STRING" id="765915.A0A1Y2I085"/>
<gene>
    <name evidence="8" type="ORF">BCR44DRAFT_31704</name>
</gene>
<accession>A0A1Y2I085</accession>
<dbReference type="GO" id="GO:0005815">
    <property type="term" value="C:microtubule organizing center"/>
    <property type="evidence" value="ECO:0007669"/>
    <property type="project" value="TreeGrafter"/>
</dbReference>
<dbReference type="GO" id="GO:0005881">
    <property type="term" value="C:cytoplasmic microtubule"/>
    <property type="evidence" value="ECO:0007669"/>
    <property type="project" value="TreeGrafter"/>
</dbReference>
<dbReference type="EMBL" id="MCFL01000003">
    <property type="protein sequence ID" value="ORZ40267.1"/>
    <property type="molecule type" value="Genomic_DNA"/>
</dbReference>
<comment type="caution">
    <text evidence="8">The sequence shown here is derived from an EMBL/GenBank/DDBJ whole genome shotgun (WGS) entry which is preliminary data.</text>
</comment>
<feature type="region of interest" description="Disordered" evidence="6">
    <location>
        <begin position="295"/>
        <end position="380"/>
    </location>
</feature>
<proteinExistence type="inferred from homology"/>
<dbReference type="InterPro" id="IPR024395">
    <property type="entry name" value="CLASP_N_dom"/>
</dbReference>
<dbReference type="GO" id="GO:0051301">
    <property type="term" value="P:cell division"/>
    <property type="evidence" value="ECO:0007669"/>
    <property type="project" value="UniProtKB-KW"/>
</dbReference>
<dbReference type="OrthoDB" id="46159at2759"/>
<organism evidence="8 9">
    <name type="scientific">Catenaria anguillulae PL171</name>
    <dbReference type="NCBI Taxonomy" id="765915"/>
    <lineage>
        <taxon>Eukaryota</taxon>
        <taxon>Fungi</taxon>
        <taxon>Fungi incertae sedis</taxon>
        <taxon>Blastocladiomycota</taxon>
        <taxon>Blastocladiomycetes</taxon>
        <taxon>Blastocladiales</taxon>
        <taxon>Catenariaceae</taxon>
        <taxon>Catenaria</taxon>
    </lineage>
</organism>
<evidence type="ECO:0000256" key="2">
    <source>
        <dbReference type="ARBA" id="ARBA00009549"/>
    </source>
</evidence>
<evidence type="ECO:0000256" key="3">
    <source>
        <dbReference type="ARBA" id="ARBA00022618"/>
    </source>
</evidence>
<feature type="compositionally biased region" description="Low complexity" evidence="6">
    <location>
        <begin position="10"/>
        <end position="35"/>
    </location>
</feature>
<dbReference type="SUPFAM" id="SSF48371">
    <property type="entry name" value="ARM repeat"/>
    <property type="match status" value="1"/>
</dbReference>
<comment type="similarity">
    <text evidence="2">Belongs to the CLASP family.</text>
</comment>
<evidence type="ECO:0000256" key="4">
    <source>
        <dbReference type="ARBA" id="ARBA00022701"/>
    </source>
</evidence>
<feature type="compositionally biased region" description="Polar residues" evidence="6">
    <location>
        <begin position="667"/>
        <end position="679"/>
    </location>
</feature>
<dbReference type="InterPro" id="IPR016024">
    <property type="entry name" value="ARM-type_fold"/>
</dbReference>
<evidence type="ECO:0000256" key="1">
    <source>
        <dbReference type="ARBA" id="ARBA00004186"/>
    </source>
</evidence>
<keyword evidence="5" id="KW-0498">Mitosis</keyword>
<reference evidence="8 9" key="1">
    <citation type="submission" date="2016-07" db="EMBL/GenBank/DDBJ databases">
        <title>Pervasive Adenine N6-methylation of Active Genes in Fungi.</title>
        <authorList>
            <consortium name="DOE Joint Genome Institute"/>
            <person name="Mondo S.J."/>
            <person name="Dannebaum R.O."/>
            <person name="Kuo R.C."/>
            <person name="Labutti K."/>
            <person name="Haridas S."/>
            <person name="Kuo A."/>
            <person name="Salamov A."/>
            <person name="Ahrendt S.R."/>
            <person name="Lipzen A."/>
            <person name="Sullivan W."/>
            <person name="Andreopoulos W.B."/>
            <person name="Clum A."/>
            <person name="Lindquist E."/>
            <person name="Daum C."/>
            <person name="Ramamoorthy G.K."/>
            <person name="Gryganskyi A."/>
            <person name="Culley D."/>
            <person name="Magnuson J.K."/>
            <person name="James T.Y."/>
            <person name="O'Malley M.A."/>
            <person name="Stajich J.E."/>
            <person name="Spatafora J.W."/>
            <person name="Visel A."/>
            <person name="Grigoriev I.V."/>
        </authorList>
    </citation>
    <scope>NUCLEOTIDE SEQUENCE [LARGE SCALE GENOMIC DNA]</scope>
    <source>
        <strain evidence="8 9">PL171</strain>
    </source>
</reference>
<dbReference type="Pfam" id="PF12348">
    <property type="entry name" value="CLASP_N"/>
    <property type="match status" value="1"/>
</dbReference>